<dbReference type="Pfam" id="PF01327">
    <property type="entry name" value="Pep_deformylase"/>
    <property type="match status" value="1"/>
</dbReference>
<gene>
    <name evidence="2" type="ORF">S06H3_38887</name>
</gene>
<dbReference type="AlphaFoldDB" id="X1QAB4"/>
<comment type="similarity">
    <text evidence="1">Belongs to the polypeptide deformylase family.</text>
</comment>
<dbReference type="SUPFAM" id="SSF56420">
    <property type="entry name" value="Peptide deformylase"/>
    <property type="match status" value="1"/>
</dbReference>
<reference evidence="2" key="1">
    <citation type="journal article" date="2014" name="Front. Microbiol.">
        <title>High frequency of phylogenetically diverse reductive dehalogenase-homologous genes in deep subseafloor sedimentary metagenomes.</title>
        <authorList>
            <person name="Kawai M."/>
            <person name="Futagami T."/>
            <person name="Toyoda A."/>
            <person name="Takaki Y."/>
            <person name="Nishi S."/>
            <person name="Hori S."/>
            <person name="Arai W."/>
            <person name="Tsubouchi T."/>
            <person name="Morono Y."/>
            <person name="Uchiyama I."/>
            <person name="Ito T."/>
            <person name="Fujiyama A."/>
            <person name="Inagaki F."/>
            <person name="Takami H."/>
        </authorList>
    </citation>
    <scope>NUCLEOTIDE SEQUENCE</scope>
    <source>
        <strain evidence="2">Expedition CK06-06</strain>
    </source>
</reference>
<dbReference type="GO" id="GO:0042586">
    <property type="term" value="F:peptide deformylase activity"/>
    <property type="evidence" value="ECO:0007669"/>
    <property type="project" value="InterPro"/>
</dbReference>
<name>X1QAB4_9ZZZZ</name>
<organism evidence="2">
    <name type="scientific">marine sediment metagenome</name>
    <dbReference type="NCBI Taxonomy" id="412755"/>
    <lineage>
        <taxon>unclassified sequences</taxon>
        <taxon>metagenomes</taxon>
        <taxon>ecological metagenomes</taxon>
    </lineage>
</organism>
<dbReference type="InterPro" id="IPR036821">
    <property type="entry name" value="Peptide_deformylase_sf"/>
</dbReference>
<proteinExistence type="inferred from homology"/>
<evidence type="ECO:0000256" key="1">
    <source>
        <dbReference type="ARBA" id="ARBA00010759"/>
    </source>
</evidence>
<evidence type="ECO:0008006" key="3">
    <source>
        <dbReference type="Google" id="ProtNLM"/>
    </source>
</evidence>
<comment type="caution">
    <text evidence="2">The sequence shown here is derived from an EMBL/GenBank/DDBJ whole genome shotgun (WGS) entry which is preliminary data.</text>
</comment>
<feature type="non-terminal residue" evidence="2">
    <location>
        <position position="43"/>
    </location>
</feature>
<accession>X1QAB4</accession>
<sequence length="43" mass="4502">MVETMQQANGVGLAAPQVGVSLRVVVVQMPGEEPIAIINPKMV</sequence>
<protein>
    <recommendedName>
        <fullName evidence="3">Peptide deformylase</fullName>
    </recommendedName>
</protein>
<dbReference type="InterPro" id="IPR023635">
    <property type="entry name" value="Peptide_deformylase"/>
</dbReference>
<dbReference type="Gene3D" id="3.90.45.10">
    <property type="entry name" value="Peptide deformylase"/>
    <property type="match status" value="1"/>
</dbReference>
<evidence type="ECO:0000313" key="2">
    <source>
        <dbReference type="EMBL" id="GAI40214.1"/>
    </source>
</evidence>
<dbReference type="EMBL" id="BARV01023741">
    <property type="protein sequence ID" value="GAI40214.1"/>
    <property type="molecule type" value="Genomic_DNA"/>
</dbReference>